<name>A0A420Y9D5_9PEZI</name>
<evidence type="ECO:0008006" key="3">
    <source>
        <dbReference type="Google" id="ProtNLM"/>
    </source>
</evidence>
<accession>A0A420Y9D5</accession>
<gene>
    <name evidence="1" type="ORF">DL546_006563</name>
</gene>
<dbReference type="AlphaFoldDB" id="A0A420Y9D5"/>
<dbReference type="Pfam" id="PF12658">
    <property type="entry name" value="Ten1"/>
    <property type="match status" value="1"/>
</dbReference>
<sequence length="139" mass="15150">MSFGPLPSQLCLLSALPLKSIGDKVRFLGCVKAYTLSTATLQLQHRDASHATVTALVDVRLVLERLTSDQRRTGEWVNVMGYVTAILSDNRRPGELLVHVQALLLWSAGALDIQQYQASAQSFQPSLDVSSTDGEDNVP</sequence>
<proteinExistence type="predicted"/>
<dbReference type="InterPro" id="IPR012340">
    <property type="entry name" value="NA-bd_OB-fold"/>
</dbReference>
<dbReference type="OrthoDB" id="5275361at2759"/>
<dbReference type="GO" id="GO:1990879">
    <property type="term" value="C:CST complex"/>
    <property type="evidence" value="ECO:0007669"/>
    <property type="project" value="InterPro"/>
</dbReference>
<keyword evidence="2" id="KW-1185">Reference proteome</keyword>
<dbReference type="GO" id="GO:0016233">
    <property type="term" value="P:telomere capping"/>
    <property type="evidence" value="ECO:0007669"/>
    <property type="project" value="InterPro"/>
</dbReference>
<dbReference type="InterPro" id="IPR024222">
    <property type="entry name" value="Ten1_fungal"/>
</dbReference>
<organism evidence="1 2">
    <name type="scientific">Coniochaeta pulveracea</name>
    <dbReference type="NCBI Taxonomy" id="177199"/>
    <lineage>
        <taxon>Eukaryota</taxon>
        <taxon>Fungi</taxon>
        <taxon>Dikarya</taxon>
        <taxon>Ascomycota</taxon>
        <taxon>Pezizomycotina</taxon>
        <taxon>Sordariomycetes</taxon>
        <taxon>Sordariomycetidae</taxon>
        <taxon>Coniochaetales</taxon>
        <taxon>Coniochaetaceae</taxon>
        <taxon>Coniochaeta</taxon>
    </lineage>
</organism>
<dbReference type="Proteomes" id="UP000275385">
    <property type="component" value="Unassembled WGS sequence"/>
</dbReference>
<dbReference type="EMBL" id="QVQW01000031">
    <property type="protein sequence ID" value="RKU44417.1"/>
    <property type="molecule type" value="Genomic_DNA"/>
</dbReference>
<comment type="caution">
    <text evidence="1">The sequence shown here is derived from an EMBL/GenBank/DDBJ whole genome shotgun (WGS) entry which is preliminary data.</text>
</comment>
<dbReference type="Gene3D" id="2.40.50.140">
    <property type="entry name" value="Nucleic acid-binding proteins"/>
    <property type="match status" value="1"/>
</dbReference>
<dbReference type="GO" id="GO:0043047">
    <property type="term" value="F:single-stranded telomeric DNA binding"/>
    <property type="evidence" value="ECO:0007669"/>
    <property type="project" value="InterPro"/>
</dbReference>
<evidence type="ECO:0000313" key="2">
    <source>
        <dbReference type="Proteomes" id="UP000275385"/>
    </source>
</evidence>
<reference evidence="1 2" key="1">
    <citation type="submission" date="2018-08" db="EMBL/GenBank/DDBJ databases">
        <title>Draft genome of the lignicolous fungus Coniochaeta pulveracea.</title>
        <authorList>
            <person name="Borstlap C.J."/>
            <person name="De Witt R.N."/>
            <person name="Botha A."/>
            <person name="Volschenk H."/>
        </authorList>
    </citation>
    <scope>NUCLEOTIDE SEQUENCE [LARGE SCALE GENOMIC DNA]</scope>
    <source>
        <strain evidence="1 2">CAB683</strain>
    </source>
</reference>
<evidence type="ECO:0000313" key="1">
    <source>
        <dbReference type="EMBL" id="RKU44417.1"/>
    </source>
</evidence>
<protein>
    <recommendedName>
        <fullName evidence="3">CST complex subunit Ten1</fullName>
    </recommendedName>
</protein>